<proteinExistence type="predicted"/>
<organism evidence="1 2">
    <name type="scientific">Hazenella coriacea</name>
    <dbReference type="NCBI Taxonomy" id="1179467"/>
    <lineage>
        <taxon>Bacteria</taxon>
        <taxon>Bacillati</taxon>
        <taxon>Bacillota</taxon>
        <taxon>Bacilli</taxon>
        <taxon>Bacillales</taxon>
        <taxon>Thermoactinomycetaceae</taxon>
        <taxon>Hazenella</taxon>
    </lineage>
</organism>
<dbReference type="EMBL" id="SMAG01000005">
    <property type="protein sequence ID" value="TCS93888.1"/>
    <property type="molecule type" value="Genomic_DNA"/>
</dbReference>
<reference evidence="1 2" key="1">
    <citation type="submission" date="2019-03" db="EMBL/GenBank/DDBJ databases">
        <title>Genomic Encyclopedia of Type Strains, Phase IV (KMG-IV): sequencing the most valuable type-strain genomes for metagenomic binning, comparative biology and taxonomic classification.</title>
        <authorList>
            <person name="Goeker M."/>
        </authorList>
    </citation>
    <scope>NUCLEOTIDE SEQUENCE [LARGE SCALE GENOMIC DNA]</scope>
    <source>
        <strain evidence="1 2">DSM 45707</strain>
    </source>
</reference>
<accession>A0A4R3L4J1</accession>
<comment type="caution">
    <text evidence="1">The sequence shown here is derived from an EMBL/GenBank/DDBJ whole genome shotgun (WGS) entry which is preliminary data.</text>
</comment>
<keyword evidence="2" id="KW-1185">Reference proteome</keyword>
<evidence type="ECO:0000313" key="1">
    <source>
        <dbReference type="EMBL" id="TCS93888.1"/>
    </source>
</evidence>
<evidence type="ECO:0000313" key="2">
    <source>
        <dbReference type="Proteomes" id="UP000294937"/>
    </source>
</evidence>
<dbReference type="Proteomes" id="UP000294937">
    <property type="component" value="Unassembled WGS sequence"/>
</dbReference>
<sequence length="146" mass="16438">MRKIISFLLITSLTSLLMGFGNSSIELSSKQRIQGKELPEIVKVRTEPYQVIGNWITLPKGPGKLKIDVVAKNTTKVQFWLVPTGTATWKYRKLIGEDTDGSDGWSMEWRYGSELILNHITIIAMNPKGTSGHYTLNVITETEKQN</sequence>
<gene>
    <name evidence="1" type="ORF">EDD58_10597</name>
</gene>
<dbReference type="AlphaFoldDB" id="A0A4R3L4J1"/>
<protein>
    <submittedName>
        <fullName evidence="1">Uncharacterized protein</fullName>
    </submittedName>
</protein>
<name>A0A4R3L4J1_9BACL</name>